<keyword evidence="2" id="KW-1185">Reference proteome</keyword>
<dbReference type="Proteomes" id="UP001207742">
    <property type="component" value="Unassembled WGS sequence"/>
</dbReference>
<name>A0ABT3IR03_9BACT</name>
<protein>
    <submittedName>
        <fullName evidence="1">Uncharacterized protein</fullName>
    </submittedName>
</protein>
<proteinExistence type="predicted"/>
<evidence type="ECO:0000313" key="1">
    <source>
        <dbReference type="EMBL" id="MCW3486190.1"/>
    </source>
</evidence>
<dbReference type="RefSeq" id="WP_264733006.1">
    <property type="nucleotide sequence ID" value="NZ_JAPDNR010000001.1"/>
</dbReference>
<evidence type="ECO:0000313" key="2">
    <source>
        <dbReference type="Proteomes" id="UP001207742"/>
    </source>
</evidence>
<gene>
    <name evidence="1" type="ORF">OL497_19970</name>
</gene>
<sequence length="98" mass="10392">MSRNGTGSPSLYAKAQIDGEYSRQLVCLNIAISAVLGFIPNEVIYLPPGSLNVKPDHLASLFSDINPTPINAATTANNNFTLFIGTATFIPQKAAKTP</sequence>
<dbReference type="EMBL" id="JAPDNS010000002">
    <property type="protein sequence ID" value="MCW3486190.1"/>
    <property type="molecule type" value="Genomic_DNA"/>
</dbReference>
<reference evidence="1 2" key="1">
    <citation type="submission" date="2022-10" db="EMBL/GenBank/DDBJ databases">
        <title>Chitinophaga nivalis PC15 sp. nov., isolated from Pyeongchang county, South Korea.</title>
        <authorList>
            <person name="Trinh H.N."/>
        </authorList>
    </citation>
    <scope>NUCLEOTIDE SEQUENCE [LARGE SCALE GENOMIC DNA]</scope>
    <source>
        <strain evidence="1 2">PC14</strain>
    </source>
</reference>
<organism evidence="1 2">
    <name type="scientific">Chitinophaga nivalis</name>
    <dbReference type="NCBI Taxonomy" id="2991709"/>
    <lineage>
        <taxon>Bacteria</taxon>
        <taxon>Pseudomonadati</taxon>
        <taxon>Bacteroidota</taxon>
        <taxon>Chitinophagia</taxon>
        <taxon>Chitinophagales</taxon>
        <taxon>Chitinophagaceae</taxon>
        <taxon>Chitinophaga</taxon>
    </lineage>
</organism>
<accession>A0ABT3IR03</accession>
<comment type="caution">
    <text evidence="1">The sequence shown here is derived from an EMBL/GenBank/DDBJ whole genome shotgun (WGS) entry which is preliminary data.</text>
</comment>